<dbReference type="SUPFAM" id="SSF56801">
    <property type="entry name" value="Acetyl-CoA synthetase-like"/>
    <property type="match status" value="1"/>
</dbReference>
<dbReference type="Pfam" id="PF13193">
    <property type="entry name" value="AMP-binding_C"/>
    <property type="match status" value="1"/>
</dbReference>
<keyword evidence="4" id="KW-1185">Reference proteome</keyword>
<dbReference type="InterPro" id="IPR045851">
    <property type="entry name" value="AMP-bd_C_sf"/>
</dbReference>
<dbReference type="PROSITE" id="PS00455">
    <property type="entry name" value="AMP_BINDING"/>
    <property type="match status" value="1"/>
</dbReference>
<accession>A0A437JUN1</accession>
<dbReference type="Pfam" id="PF00501">
    <property type="entry name" value="AMP-binding"/>
    <property type="match status" value="1"/>
</dbReference>
<dbReference type="Gene3D" id="3.30.300.30">
    <property type="match status" value="1"/>
</dbReference>
<proteinExistence type="predicted"/>
<evidence type="ECO:0000313" key="3">
    <source>
        <dbReference type="EMBL" id="RVT50943.1"/>
    </source>
</evidence>
<feature type="domain" description="AMP-binding enzyme C-terminal" evidence="2">
    <location>
        <begin position="472"/>
        <end position="549"/>
    </location>
</feature>
<reference evidence="3 4" key="1">
    <citation type="submission" date="2019-01" db="EMBL/GenBank/DDBJ databases">
        <authorList>
            <person name="Chen W.-M."/>
        </authorList>
    </citation>
    <scope>NUCLEOTIDE SEQUENCE [LARGE SCALE GENOMIC DNA]</scope>
    <source>
        <strain evidence="3 4">ICH-3</strain>
    </source>
</reference>
<dbReference type="InterPro" id="IPR025110">
    <property type="entry name" value="AMP-bd_C"/>
</dbReference>
<dbReference type="Gene3D" id="3.40.50.12780">
    <property type="entry name" value="N-terminal domain of ligase-like"/>
    <property type="match status" value="1"/>
</dbReference>
<dbReference type="AlphaFoldDB" id="A0A437JUN1"/>
<dbReference type="Proteomes" id="UP000288178">
    <property type="component" value="Unassembled WGS sequence"/>
</dbReference>
<dbReference type="InterPro" id="IPR050237">
    <property type="entry name" value="ATP-dep_AMP-bd_enzyme"/>
</dbReference>
<keyword evidence="3" id="KW-0436">Ligase</keyword>
<dbReference type="PANTHER" id="PTHR43767">
    <property type="entry name" value="LONG-CHAIN-FATTY-ACID--COA LIGASE"/>
    <property type="match status" value="1"/>
</dbReference>
<organism evidence="3 4">
    <name type="scientific">Rubrivivax albus</name>
    <dbReference type="NCBI Taxonomy" id="2499835"/>
    <lineage>
        <taxon>Bacteria</taxon>
        <taxon>Pseudomonadati</taxon>
        <taxon>Pseudomonadota</taxon>
        <taxon>Betaproteobacteria</taxon>
        <taxon>Burkholderiales</taxon>
        <taxon>Sphaerotilaceae</taxon>
        <taxon>Rubrivivax</taxon>
    </lineage>
</organism>
<dbReference type="PANTHER" id="PTHR43767:SF1">
    <property type="entry name" value="NONRIBOSOMAL PEPTIDE SYNTHASE PES1 (EUROFUNG)-RELATED"/>
    <property type="match status" value="1"/>
</dbReference>
<protein>
    <submittedName>
        <fullName evidence="3">Long-chain fatty acid--CoA ligase</fullName>
    </submittedName>
</protein>
<dbReference type="RefSeq" id="WP_128198969.1">
    <property type="nucleotide sequence ID" value="NZ_SACT01000004.1"/>
</dbReference>
<feature type="domain" description="AMP-dependent synthetase/ligase" evidence="1">
    <location>
        <begin position="33"/>
        <end position="418"/>
    </location>
</feature>
<dbReference type="EMBL" id="SACT01000004">
    <property type="protein sequence ID" value="RVT50943.1"/>
    <property type="molecule type" value="Genomic_DNA"/>
</dbReference>
<dbReference type="OrthoDB" id="9766486at2"/>
<gene>
    <name evidence="3" type="ORF">ENE75_14185</name>
</gene>
<dbReference type="InterPro" id="IPR000873">
    <property type="entry name" value="AMP-dep_synth/lig_dom"/>
</dbReference>
<sequence length="561" mass="59766">MGGAVARPHGPWPVGLPRHCSVPATGVADNLAVSARRYPHKVAVRFFGRDFTYAELNRRVDWLAAHLAGSCGVQRGDRVVLFLQNSPAFIVACYAVLRLGAVAVPVNPMNLAGELRWVVQDSGARVAVVAQDLWERLSPLQSEGLLTAVMLARYGADLPTSPVPEPPDGLAAPRLPLDAPGRAWLEDIVADAPAPQPACMAAADVGGEDLAVLAYTSGTTGQPKGCMLSHRALQAAAACLVAWNRWTPDAVALATAPFFHVTGMVASMHVPLYCGASIVLLPRWDRGAAAELIGRHQVTHWTNVPTMVTDLLALPGLQAGALQSLAYTGGGGTAMPAAVAARLHTLTGLEYQEGWGLTEVAGAIHLNPPGAERRQCLGVPTFGVDTRVIATDGPAVELPPGEHGELVTDCPSLFSGYWRNPEATAQAFVELDGRRFFRTGDIGRVDADGYFHLADRLKRMINASGYKVWPAEVEAMLFRHPAVQEACVVGAPDAHRGETVKAFIVLRQGLADAPAAAEISDWAREHMAAYKVPRIVEFVAALPKSGTGKVLWRQLQDAERG</sequence>
<evidence type="ECO:0000313" key="4">
    <source>
        <dbReference type="Proteomes" id="UP000288178"/>
    </source>
</evidence>
<dbReference type="InterPro" id="IPR020845">
    <property type="entry name" value="AMP-binding_CS"/>
</dbReference>
<dbReference type="NCBIfam" id="NF006181">
    <property type="entry name" value="PRK08314.1"/>
    <property type="match status" value="1"/>
</dbReference>
<name>A0A437JUN1_9BURK</name>
<dbReference type="GO" id="GO:0016878">
    <property type="term" value="F:acid-thiol ligase activity"/>
    <property type="evidence" value="ECO:0007669"/>
    <property type="project" value="UniProtKB-ARBA"/>
</dbReference>
<comment type="caution">
    <text evidence="3">The sequence shown here is derived from an EMBL/GenBank/DDBJ whole genome shotgun (WGS) entry which is preliminary data.</text>
</comment>
<evidence type="ECO:0000259" key="2">
    <source>
        <dbReference type="Pfam" id="PF13193"/>
    </source>
</evidence>
<evidence type="ECO:0000259" key="1">
    <source>
        <dbReference type="Pfam" id="PF00501"/>
    </source>
</evidence>
<dbReference type="InterPro" id="IPR042099">
    <property type="entry name" value="ANL_N_sf"/>
</dbReference>